<keyword evidence="1" id="KW-0378">Hydrolase</keyword>
<dbReference type="InterPro" id="IPR038718">
    <property type="entry name" value="SNF2-like_sf"/>
</dbReference>
<reference evidence="6 7" key="1">
    <citation type="submission" date="2018-06" db="EMBL/GenBank/DDBJ databases">
        <title>Genomic Encyclopedia of Type Strains, Phase IV (KMG-IV): sequencing the most valuable type-strain genomes for metagenomic binning, comparative biology and taxonomic classification.</title>
        <authorList>
            <person name="Goeker M."/>
        </authorList>
    </citation>
    <scope>NUCLEOTIDE SEQUENCE [LARGE SCALE GENOMIC DNA]</scope>
    <source>
        <strain evidence="6 7">DSM 5</strain>
    </source>
</reference>
<evidence type="ECO:0000313" key="7">
    <source>
        <dbReference type="Proteomes" id="UP000248646"/>
    </source>
</evidence>
<dbReference type="Pfam" id="PF04434">
    <property type="entry name" value="SWIM"/>
    <property type="match status" value="1"/>
</dbReference>
<evidence type="ECO:0000313" key="6">
    <source>
        <dbReference type="EMBL" id="PZX05560.1"/>
    </source>
</evidence>
<evidence type="ECO:0000259" key="4">
    <source>
        <dbReference type="PROSITE" id="PS51192"/>
    </source>
</evidence>
<dbReference type="PROSITE" id="PS51192">
    <property type="entry name" value="HELICASE_ATP_BIND_1"/>
    <property type="match status" value="1"/>
</dbReference>
<protein>
    <submittedName>
        <fullName evidence="6">SNF2 family DNA or RNA helicase</fullName>
    </submittedName>
</protein>
<accession>A0A2W7N6N4</accession>
<dbReference type="InterPro" id="IPR001650">
    <property type="entry name" value="Helicase_C-like"/>
</dbReference>
<dbReference type="InterPro" id="IPR007527">
    <property type="entry name" value="Znf_SWIM"/>
</dbReference>
<keyword evidence="7" id="KW-1185">Reference proteome</keyword>
<dbReference type="InterPro" id="IPR049730">
    <property type="entry name" value="SNF2/RAD54-like_C"/>
</dbReference>
<dbReference type="InterPro" id="IPR027417">
    <property type="entry name" value="P-loop_NTPase"/>
</dbReference>
<dbReference type="Pfam" id="PF08455">
    <property type="entry name" value="SNF2_assoc"/>
    <property type="match status" value="1"/>
</dbReference>
<dbReference type="Gene3D" id="3.40.50.10810">
    <property type="entry name" value="Tandem AAA-ATPase domain"/>
    <property type="match status" value="1"/>
</dbReference>
<dbReference type="GO" id="GO:0005524">
    <property type="term" value="F:ATP binding"/>
    <property type="evidence" value="ECO:0007669"/>
    <property type="project" value="InterPro"/>
</dbReference>
<evidence type="ECO:0000256" key="2">
    <source>
        <dbReference type="PROSITE-ProRule" id="PRU00325"/>
    </source>
</evidence>
<dbReference type="SMART" id="SM00487">
    <property type="entry name" value="DEXDc"/>
    <property type="match status" value="1"/>
</dbReference>
<dbReference type="InterPro" id="IPR000330">
    <property type="entry name" value="SNF2_N"/>
</dbReference>
<evidence type="ECO:0000259" key="5">
    <source>
        <dbReference type="PROSITE" id="PS51194"/>
    </source>
</evidence>
<keyword evidence="2" id="KW-0862">Zinc</keyword>
<name>A0A2W7N6N4_9BACI</name>
<gene>
    <name evidence="6" type="ORF">C7437_10211</name>
</gene>
<evidence type="ECO:0000256" key="1">
    <source>
        <dbReference type="ARBA" id="ARBA00022801"/>
    </source>
</evidence>
<dbReference type="GO" id="GO:0004386">
    <property type="term" value="F:helicase activity"/>
    <property type="evidence" value="ECO:0007669"/>
    <property type="project" value="UniProtKB-KW"/>
</dbReference>
<dbReference type="PANTHER" id="PTHR10799">
    <property type="entry name" value="SNF2/RAD54 HELICASE FAMILY"/>
    <property type="match status" value="1"/>
</dbReference>
<dbReference type="InterPro" id="IPR013663">
    <property type="entry name" value="Helicase_SWF/SNF/SWI_bac"/>
</dbReference>
<proteinExistence type="predicted"/>
<dbReference type="Pfam" id="PF00271">
    <property type="entry name" value="Helicase_C"/>
    <property type="match status" value="1"/>
</dbReference>
<dbReference type="GO" id="GO:0016787">
    <property type="term" value="F:hydrolase activity"/>
    <property type="evidence" value="ECO:0007669"/>
    <property type="project" value="UniProtKB-KW"/>
</dbReference>
<feature type="domain" description="Helicase ATP-binding" evidence="4">
    <location>
        <begin position="612"/>
        <end position="775"/>
    </location>
</feature>
<dbReference type="Proteomes" id="UP000248646">
    <property type="component" value="Unassembled WGS sequence"/>
</dbReference>
<keyword evidence="6" id="KW-0347">Helicase</keyword>
<dbReference type="FunFam" id="3.40.50.300:FF:000533">
    <property type="entry name" value="Helicase, Snf2 family"/>
    <property type="match status" value="1"/>
</dbReference>
<dbReference type="RefSeq" id="WP_111439020.1">
    <property type="nucleotide sequence ID" value="NZ_QKZI01000002.1"/>
</dbReference>
<dbReference type="SMART" id="SM00490">
    <property type="entry name" value="HELICc"/>
    <property type="match status" value="1"/>
</dbReference>
<evidence type="ECO:0000259" key="3">
    <source>
        <dbReference type="PROSITE" id="PS50966"/>
    </source>
</evidence>
<comment type="caution">
    <text evidence="6">The sequence shown here is derived from an EMBL/GenBank/DDBJ whole genome shotgun (WGS) entry which is preliminary data.</text>
</comment>
<dbReference type="AlphaFoldDB" id="A0A2W7N6N4"/>
<dbReference type="CDD" id="cd18793">
    <property type="entry name" value="SF2_C_SNF"/>
    <property type="match status" value="1"/>
</dbReference>
<keyword evidence="6" id="KW-0547">Nucleotide-binding</keyword>
<dbReference type="InterPro" id="IPR014001">
    <property type="entry name" value="Helicase_ATP-bd"/>
</dbReference>
<dbReference type="EMBL" id="QKZI01000002">
    <property type="protein sequence ID" value="PZX05560.1"/>
    <property type="molecule type" value="Genomic_DNA"/>
</dbReference>
<keyword evidence="2" id="KW-0863">Zinc-finger</keyword>
<dbReference type="SUPFAM" id="SSF52540">
    <property type="entry name" value="P-loop containing nucleoside triphosphate hydrolases"/>
    <property type="match status" value="2"/>
</dbReference>
<dbReference type="PROSITE" id="PS50966">
    <property type="entry name" value="ZF_SWIM"/>
    <property type="match status" value="1"/>
</dbReference>
<feature type="domain" description="Helicase C-terminal" evidence="5">
    <location>
        <begin position="885"/>
        <end position="1046"/>
    </location>
</feature>
<organism evidence="6 7">
    <name type="scientific">Psychrobacillus insolitus</name>
    <dbReference type="NCBI Taxonomy" id="1461"/>
    <lineage>
        <taxon>Bacteria</taxon>
        <taxon>Bacillati</taxon>
        <taxon>Bacillota</taxon>
        <taxon>Bacilli</taxon>
        <taxon>Bacillales</taxon>
        <taxon>Bacillaceae</taxon>
        <taxon>Psychrobacillus</taxon>
    </lineage>
</organism>
<keyword evidence="2" id="KW-0479">Metal-binding</keyword>
<dbReference type="GO" id="GO:0008270">
    <property type="term" value="F:zinc ion binding"/>
    <property type="evidence" value="ECO:0007669"/>
    <property type="project" value="UniProtKB-KW"/>
</dbReference>
<dbReference type="OrthoDB" id="9760715at2"/>
<sequence length="1053" mass="120368">MNFSMNEKIIKKLCGVTAYKRGKSYYQAGKVHLQAFQQDDVVIKASVKAGDDFDVTVEVSPNGNVTATCTCPPIGFVQTYCQHIAAVLLAIEANERIEERLAMRMMDLFENRSVHPTGKQLHFDERQTLLVEFTCRPFFLGDGEYVFGIQMRVGPNELHSIQNIKGFLTEIGQQEPFEYAPGLIYAQELYSFPSETDEVLQLLMKSQRVTNEYVLQEDILLIAASDWEQLLSLLTKVSAVRFMQDEILYEGVQFGSELVLSFEFDEANKANYQLNVKGLTRILVFKAYGYTFSEGKLYKLPPEECNRLAELKEMLEQSGKYEIVISENQIDHFMEKVIPGLMKLGHVHISDSISKRMGETPLRVKLFLDRVKHRILAGLEFHYGHLVINPCEEIEQAVMHYPGIRRNLDKEQQIIDLLIVNGFTQTPGGFYLFDEEAEYHFLYHVLAGMEKRIQIYASTAVKMRVQKGYIGPRIKVEVKERTDWLEFRFDLKGISEKEIQQLMTSIKEKLKFYRIPNGNLVSLETPEFLALSNFIIDMGITSDTIGEEIRVPLIKGMQLVDSLGQGDLVDPGENFARLLNNLNDPSNLELDGPIPLTEVLRDYQKAGFRWFQLLAKYKFGGILADDMGLGKTLQSIAFIESVLPDVRARQLPVLIVCPAALLYNWKNELEKFTPHIKAVIIDGNKLKRSTLWKTSLNTEVIITSYPTLRMDTELYQNRLFHTMFVDEAQAFKNPMTKTAKAVKVVQAEYRFALTGTPIENSLDELWSIFHVVFPGLLPGRRAFSELSRENIAKRVRPFILRRMKKDVLKELPDKIETVLFSDLHEEQKKLYAAYLAELKQDALKHLKNKTLQKNRIRILAGLTRLRQLCCHPGLFVEGYTGSSAKFEQLMEVLEECRISGRRVLVFSQFTQMLGIIRGQLVRKGIPYFYLDGQTIPSDRVALCDRFNDGEGDLFLISLKAGGTGLNLTGADTVILYDLWWNPAVEQQAADRAHRMGQENEVHIIRLIAKGTIEEKINELQHKKKSLIDEVIQSGQDSLTSMTEEDIKEILLIE</sequence>
<keyword evidence="6" id="KW-0067">ATP-binding</keyword>
<dbReference type="Gene3D" id="3.40.50.300">
    <property type="entry name" value="P-loop containing nucleotide triphosphate hydrolases"/>
    <property type="match status" value="1"/>
</dbReference>
<dbReference type="Pfam" id="PF00176">
    <property type="entry name" value="SNF2-rel_dom"/>
    <property type="match status" value="1"/>
</dbReference>
<dbReference type="PROSITE" id="PS51194">
    <property type="entry name" value="HELICASE_CTER"/>
    <property type="match status" value="1"/>
</dbReference>
<feature type="domain" description="SWIM-type" evidence="3">
    <location>
        <begin position="53"/>
        <end position="92"/>
    </location>
</feature>